<dbReference type="Gene3D" id="1.10.10.10">
    <property type="entry name" value="Winged helix-like DNA-binding domain superfamily/Winged helix DNA-binding domain"/>
    <property type="match status" value="1"/>
</dbReference>
<organism evidence="6 7">
    <name type="scientific">Helicobacter mastomyrinus</name>
    <dbReference type="NCBI Taxonomy" id="287948"/>
    <lineage>
        <taxon>Bacteria</taxon>
        <taxon>Pseudomonadati</taxon>
        <taxon>Campylobacterota</taxon>
        <taxon>Epsilonproteobacteria</taxon>
        <taxon>Campylobacterales</taxon>
        <taxon>Helicobacteraceae</taxon>
        <taxon>Helicobacter</taxon>
    </lineage>
</organism>
<dbReference type="PANTHER" id="PTHR33204:SF29">
    <property type="entry name" value="TRANSCRIPTIONAL REGULATOR"/>
    <property type="match status" value="1"/>
</dbReference>
<dbReference type="RefSeq" id="WP_295701702.1">
    <property type="nucleotide sequence ID" value="NZ_CP145316.1"/>
</dbReference>
<keyword evidence="4" id="KW-1133">Transmembrane helix</keyword>
<keyword evidence="2" id="KW-0238">DNA-binding</keyword>
<gene>
    <name evidence="6" type="ORF">V3I05_03430</name>
</gene>
<dbReference type="InterPro" id="IPR036390">
    <property type="entry name" value="WH_DNA-bd_sf"/>
</dbReference>
<dbReference type="Proteomes" id="UP001434737">
    <property type="component" value="Chromosome"/>
</dbReference>
<dbReference type="EMBL" id="CP145316">
    <property type="protein sequence ID" value="XAM18745.1"/>
    <property type="molecule type" value="Genomic_DNA"/>
</dbReference>
<name>A0ABZ3F970_9HELI</name>
<accession>A0ABZ3F970</accession>
<dbReference type="InterPro" id="IPR036388">
    <property type="entry name" value="WH-like_DNA-bd_sf"/>
</dbReference>
<protein>
    <submittedName>
        <fullName evidence="6">Helix-turn-helix domain-containing protein</fullName>
    </submittedName>
</protein>
<proteinExistence type="predicted"/>
<evidence type="ECO:0000256" key="1">
    <source>
        <dbReference type="ARBA" id="ARBA00023015"/>
    </source>
</evidence>
<evidence type="ECO:0000259" key="5">
    <source>
        <dbReference type="PROSITE" id="PS51118"/>
    </source>
</evidence>
<keyword evidence="3" id="KW-0804">Transcription</keyword>
<dbReference type="InterPro" id="IPR002577">
    <property type="entry name" value="HTH_HxlR"/>
</dbReference>
<sequence>MQKHTKELQCIKAENIAHSPFAYALSMIAGKYKMGILFALAYFEVVRYNELKRYMGNISFKTLTNTLRELEKDKLIERKEYPSIPPKVEYSLSNKGKTLIPILDSLYEWGVTYKDTQSKCVFDKC</sequence>
<keyword evidence="4" id="KW-0472">Membrane</keyword>
<evidence type="ECO:0000256" key="2">
    <source>
        <dbReference type="ARBA" id="ARBA00023125"/>
    </source>
</evidence>
<feature type="domain" description="HTH hxlR-type" evidence="5">
    <location>
        <begin position="19"/>
        <end position="118"/>
    </location>
</feature>
<feature type="transmembrane region" description="Helical" evidence="4">
    <location>
        <begin position="21"/>
        <end position="43"/>
    </location>
</feature>
<evidence type="ECO:0000256" key="4">
    <source>
        <dbReference type="SAM" id="Phobius"/>
    </source>
</evidence>
<evidence type="ECO:0000256" key="3">
    <source>
        <dbReference type="ARBA" id="ARBA00023163"/>
    </source>
</evidence>
<dbReference type="SUPFAM" id="SSF46785">
    <property type="entry name" value="Winged helix' DNA-binding domain"/>
    <property type="match status" value="1"/>
</dbReference>
<keyword evidence="4" id="KW-0812">Transmembrane</keyword>
<dbReference type="Pfam" id="PF01638">
    <property type="entry name" value="HxlR"/>
    <property type="match status" value="1"/>
</dbReference>
<dbReference type="PANTHER" id="PTHR33204">
    <property type="entry name" value="TRANSCRIPTIONAL REGULATOR, MARR FAMILY"/>
    <property type="match status" value="1"/>
</dbReference>
<keyword evidence="7" id="KW-1185">Reference proteome</keyword>
<evidence type="ECO:0000313" key="7">
    <source>
        <dbReference type="Proteomes" id="UP001434737"/>
    </source>
</evidence>
<dbReference type="PROSITE" id="PS51118">
    <property type="entry name" value="HTH_HXLR"/>
    <property type="match status" value="1"/>
</dbReference>
<keyword evidence="1" id="KW-0805">Transcription regulation</keyword>
<reference evidence="6 7" key="1">
    <citation type="submission" date="2024-02" db="EMBL/GenBank/DDBJ databases">
        <title>Genome and pathogenicity analysis of Helicobacter mastomyrinus isolated from mice.</title>
        <authorList>
            <person name="Zhu L."/>
        </authorList>
    </citation>
    <scope>NUCLEOTIDE SEQUENCE [LARGE SCALE GENOMIC DNA]</scope>
    <source>
        <strain evidence="6 7">Hm-17</strain>
    </source>
</reference>
<evidence type="ECO:0000313" key="6">
    <source>
        <dbReference type="EMBL" id="XAM18745.1"/>
    </source>
</evidence>